<keyword evidence="2" id="KW-1185">Reference proteome</keyword>
<dbReference type="OrthoDB" id="6114378at2759"/>
<protein>
    <submittedName>
        <fullName evidence="1">Uncharacterized protein</fullName>
    </submittedName>
</protein>
<gene>
    <name evidence="1" type="ORF">LOTGIDRAFT_177038</name>
</gene>
<dbReference type="KEGG" id="lgi:LOTGIDRAFT_177038"/>
<reference evidence="1 2" key="1">
    <citation type="journal article" date="2013" name="Nature">
        <title>Insights into bilaterian evolution from three spiralian genomes.</title>
        <authorList>
            <person name="Simakov O."/>
            <person name="Marletaz F."/>
            <person name="Cho S.J."/>
            <person name="Edsinger-Gonzales E."/>
            <person name="Havlak P."/>
            <person name="Hellsten U."/>
            <person name="Kuo D.H."/>
            <person name="Larsson T."/>
            <person name="Lv J."/>
            <person name="Arendt D."/>
            <person name="Savage R."/>
            <person name="Osoegawa K."/>
            <person name="de Jong P."/>
            <person name="Grimwood J."/>
            <person name="Chapman J.A."/>
            <person name="Shapiro H."/>
            <person name="Aerts A."/>
            <person name="Otillar R.P."/>
            <person name="Terry A.Y."/>
            <person name="Boore J.L."/>
            <person name="Grigoriev I.V."/>
            <person name="Lindberg D.R."/>
            <person name="Seaver E.C."/>
            <person name="Weisblat D.A."/>
            <person name="Putnam N.H."/>
            <person name="Rokhsar D.S."/>
        </authorList>
    </citation>
    <scope>NUCLEOTIDE SEQUENCE [LARGE SCALE GENOMIC DNA]</scope>
</reference>
<name>V4AWJ8_LOTGI</name>
<evidence type="ECO:0000313" key="2">
    <source>
        <dbReference type="Proteomes" id="UP000030746"/>
    </source>
</evidence>
<dbReference type="CTD" id="20244160"/>
<dbReference type="AlphaFoldDB" id="V4AWJ8"/>
<dbReference type="RefSeq" id="XP_009047475.1">
    <property type="nucleotide sequence ID" value="XM_009049227.1"/>
</dbReference>
<dbReference type="GeneID" id="20244160"/>
<evidence type="ECO:0000313" key="1">
    <source>
        <dbReference type="EMBL" id="ESP01838.1"/>
    </source>
</evidence>
<dbReference type="EMBL" id="KB200363">
    <property type="protein sequence ID" value="ESP01838.1"/>
    <property type="molecule type" value="Genomic_DNA"/>
</dbReference>
<proteinExistence type="predicted"/>
<dbReference type="Proteomes" id="UP000030746">
    <property type="component" value="Unassembled WGS sequence"/>
</dbReference>
<organism evidence="1 2">
    <name type="scientific">Lottia gigantea</name>
    <name type="common">Giant owl limpet</name>
    <dbReference type="NCBI Taxonomy" id="225164"/>
    <lineage>
        <taxon>Eukaryota</taxon>
        <taxon>Metazoa</taxon>
        <taxon>Spiralia</taxon>
        <taxon>Lophotrochozoa</taxon>
        <taxon>Mollusca</taxon>
        <taxon>Gastropoda</taxon>
        <taxon>Patellogastropoda</taxon>
        <taxon>Lottioidea</taxon>
        <taxon>Lottiidae</taxon>
        <taxon>Lottia</taxon>
    </lineage>
</organism>
<accession>V4AWJ8</accession>
<feature type="non-terminal residue" evidence="1">
    <location>
        <position position="1"/>
    </location>
</feature>
<sequence length="106" mass="12018">RDCIDDVDGQVYADGQVYYRTIEPCVRYKCKDGETSVDEIECRHPDETQTDCFKLGSKIEANCITRECGDGDAGRIFYVTELSAYQCVSDKSPQQLLPYRPLCFGL</sequence>